<proteinExistence type="predicted"/>
<accession>A0A291N3M1</accession>
<dbReference type="EMBL" id="CP023741">
    <property type="protein sequence ID" value="ATI81959.1"/>
    <property type="molecule type" value="Genomic_DNA"/>
</dbReference>
<dbReference type="Proteomes" id="UP000219422">
    <property type="component" value="Chromosome"/>
</dbReference>
<sequence>MLVNFKVEVRLKQAGFLFEWIENLVDEDMKGALRNTGRAAMAAFMSVSDAPLHHPPRAVRGRPWRIHASALHPLRC</sequence>
<evidence type="ECO:0000313" key="1">
    <source>
        <dbReference type="EMBL" id="ATI81959.1"/>
    </source>
</evidence>
<dbReference type="AlphaFoldDB" id="A0A291N3M1"/>
<evidence type="ECO:0000313" key="2">
    <source>
        <dbReference type="Proteomes" id="UP000219422"/>
    </source>
</evidence>
<gene>
    <name evidence="1" type="ORF">A6768_19465</name>
</gene>
<name>A0A291N3M1_SPHYA</name>
<dbReference type="KEGG" id="sya:A6768_19465"/>
<dbReference type="GeneID" id="57779031"/>
<protein>
    <submittedName>
        <fullName evidence="1">Uncharacterized protein</fullName>
    </submittedName>
</protein>
<dbReference type="RefSeq" id="WP_097384702.1">
    <property type="nucleotide sequence ID" value="NZ_CP023741.1"/>
</dbReference>
<organism evidence="1 2">
    <name type="scientific">Sphingobium yanoikuyae</name>
    <name type="common">Sphingomonas yanoikuyae</name>
    <dbReference type="NCBI Taxonomy" id="13690"/>
    <lineage>
        <taxon>Bacteria</taxon>
        <taxon>Pseudomonadati</taxon>
        <taxon>Pseudomonadota</taxon>
        <taxon>Alphaproteobacteria</taxon>
        <taxon>Sphingomonadales</taxon>
        <taxon>Sphingomonadaceae</taxon>
        <taxon>Sphingobium</taxon>
    </lineage>
</organism>
<reference evidence="1 2" key="1">
    <citation type="submission" date="2017-10" db="EMBL/GenBank/DDBJ databases">
        <title>Sphingobium yanoikuyae S72.</title>
        <authorList>
            <person name="Sanchez E."/>
            <person name="Bustos P."/>
            <person name="Mendoza P."/>
            <person name="Guo X."/>
            <person name="Mendoza A."/>
        </authorList>
    </citation>
    <scope>NUCLEOTIDE SEQUENCE [LARGE SCALE GENOMIC DNA]</scope>
    <source>
        <strain evidence="1 2">S72</strain>
    </source>
</reference>